<dbReference type="InterPro" id="IPR006969">
    <property type="entry name" value="Stig-like"/>
</dbReference>
<dbReference type="OrthoDB" id="1841769at2759"/>
<sequence>MKLMMKTFLAIYVGIAITLAILMTTAKRGEEDLLFVSTKRVSRFLAQKEPRHKYHCKKDADVCYLEGSPGSTCCNNKCIDIKTDNKNCGACKNKCKYTDSIHAATGSV</sequence>
<dbReference type="PANTHER" id="PTHR33227:SF18">
    <property type="entry name" value="STIGMA-SPECIFIC STIG1-LIKE PROTEIN 3"/>
    <property type="match status" value="1"/>
</dbReference>
<reference evidence="3 4" key="1">
    <citation type="submission" date="2020-10" db="EMBL/GenBank/DDBJ databases">
        <title>The Coptis chinensis genome and diversification of protoberbering-type alkaloids.</title>
        <authorList>
            <person name="Wang B."/>
            <person name="Shu S."/>
            <person name="Song C."/>
            <person name="Liu Y."/>
        </authorList>
    </citation>
    <scope>NUCLEOTIDE SEQUENCE [LARGE SCALE GENOMIC DNA]</scope>
    <source>
        <strain evidence="3">HL-2020</strain>
        <tissue evidence="3">Leaf</tissue>
    </source>
</reference>
<dbReference type="Proteomes" id="UP000631114">
    <property type="component" value="Unassembled WGS sequence"/>
</dbReference>
<keyword evidence="4" id="KW-1185">Reference proteome</keyword>
<evidence type="ECO:0000256" key="1">
    <source>
        <dbReference type="ARBA" id="ARBA00006010"/>
    </source>
</evidence>
<accession>A0A835GVB3</accession>
<organism evidence="3 4">
    <name type="scientific">Coptis chinensis</name>
    <dbReference type="NCBI Taxonomy" id="261450"/>
    <lineage>
        <taxon>Eukaryota</taxon>
        <taxon>Viridiplantae</taxon>
        <taxon>Streptophyta</taxon>
        <taxon>Embryophyta</taxon>
        <taxon>Tracheophyta</taxon>
        <taxon>Spermatophyta</taxon>
        <taxon>Magnoliopsida</taxon>
        <taxon>Ranunculales</taxon>
        <taxon>Ranunculaceae</taxon>
        <taxon>Coptidoideae</taxon>
        <taxon>Coptis</taxon>
    </lineage>
</organism>
<protein>
    <submittedName>
        <fullName evidence="3">Uncharacterized protein</fullName>
    </submittedName>
</protein>
<keyword evidence="2" id="KW-0732">Signal</keyword>
<comment type="similarity">
    <text evidence="1">Belongs to the STIG1 family.</text>
</comment>
<name>A0A835GVB3_9MAGN</name>
<gene>
    <name evidence="3" type="ORF">IFM89_008281</name>
</gene>
<dbReference type="EMBL" id="JADFTS010000009">
    <property type="protein sequence ID" value="KAF9588211.1"/>
    <property type="molecule type" value="Genomic_DNA"/>
</dbReference>
<comment type="caution">
    <text evidence="3">The sequence shown here is derived from an EMBL/GenBank/DDBJ whole genome shotgun (WGS) entry which is preliminary data.</text>
</comment>
<evidence type="ECO:0000313" key="4">
    <source>
        <dbReference type="Proteomes" id="UP000631114"/>
    </source>
</evidence>
<evidence type="ECO:0000256" key="2">
    <source>
        <dbReference type="ARBA" id="ARBA00022729"/>
    </source>
</evidence>
<proteinExistence type="inferred from homology"/>
<dbReference type="PANTHER" id="PTHR33227">
    <property type="entry name" value="STIGMA-SPECIFIC STIG1-LIKE PROTEIN 3"/>
    <property type="match status" value="1"/>
</dbReference>
<evidence type="ECO:0000313" key="3">
    <source>
        <dbReference type="EMBL" id="KAF9588211.1"/>
    </source>
</evidence>
<dbReference type="AlphaFoldDB" id="A0A835GVB3"/>
<dbReference type="Pfam" id="PF04885">
    <property type="entry name" value="Stig1"/>
    <property type="match status" value="1"/>
</dbReference>